<name>A0A1W0E945_9MICR</name>
<dbReference type="VEuPathDB" id="MicrosporidiaDB:EHP00_477"/>
<comment type="caution">
    <text evidence="2">The sequence shown here is derived from an EMBL/GenBank/DDBJ whole genome shotgun (WGS) entry which is preliminary data.</text>
</comment>
<gene>
    <name evidence="2" type="ORF">EHP00_477</name>
</gene>
<organism evidence="2 3">
    <name type="scientific">Ecytonucleospora hepatopenaei</name>
    <dbReference type="NCBI Taxonomy" id="646526"/>
    <lineage>
        <taxon>Eukaryota</taxon>
        <taxon>Fungi</taxon>
        <taxon>Fungi incertae sedis</taxon>
        <taxon>Microsporidia</taxon>
        <taxon>Enterocytozoonidae</taxon>
        <taxon>Ecytonucleospora</taxon>
    </lineage>
</organism>
<dbReference type="EMBL" id="MNPJ01000002">
    <property type="protein sequence ID" value="OQS55760.1"/>
    <property type="molecule type" value="Genomic_DNA"/>
</dbReference>
<evidence type="ECO:0000256" key="1">
    <source>
        <dbReference type="SAM" id="SignalP"/>
    </source>
</evidence>
<sequence length="279" mass="31870">MLFLSLHIINIFMLDSTDKVNGGDIMVTASKSNVAPANPSVHKCSASKHNNQQNICESGFDFENYVKKVDKLLDRLDEKNTVVAPPLQNQVNNEKLIEMLKKQQLFNTKCQQCCGCRDNNGCNIFFLTELIQETESGNLRKIDDYFEKIKNDYFMYNHYKTKINALSQMAVKCDDADNCTVCKLLKINEISDTINILKARILLMDLSGNGLNNLLGMRMPFNPFSNDFFKQQGTGNVSQSNAFGSIPLPNTEMKNQMDPMDLYMQFFMQKSVIENMFRQ</sequence>
<keyword evidence="1" id="KW-0732">Signal</keyword>
<dbReference type="Proteomes" id="UP000192758">
    <property type="component" value="Unassembled WGS sequence"/>
</dbReference>
<keyword evidence="3" id="KW-1185">Reference proteome</keyword>
<reference evidence="2 3" key="1">
    <citation type="journal article" date="2017" name="Environ. Microbiol.">
        <title>Decay of the glycolytic pathway and adaptation to intranuclear parasitism within Enterocytozoonidae microsporidia.</title>
        <authorList>
            <person name="Wiredu Boakye D."/>
            <person name="Jaroenlak P."/>
            <person name="Prachumwat A."/>
            <person name="Williams T.A."/>
            <person name="Bateman K.S."/>
            <person name="Itsathitphaisarn O."/>
            <person name="Sritunyalucksana K."/>
            <person name="Paszkiewicz K.H."/>
            <person name="Moore K.A."/>
            <person name="Stentiford G.D."/>
            <person name="Williams B.A."/>
        </authorList>
    </citation>
    <scope>NUCLEOTIDE SEQUENCE [LARGE SCALE GENOMIC DNA]</scope>
    <source>
        <strain evidence="2 3">TH1</strain>
    </source>
</reference>
<evidence type="ECO:0000313" key="3">
    <source>
        <dbReference type="Proteomes" id="UP000192758"/>
    </source>
</evidence>
<feature type="chain" id="PRO_5013207013" evidence="1">
    <location>
        <begin position="23"/>
        <end position="279"/>
    </location>
</feature>
<protein>
    <submittedName>
        <fullName evidence="2">Uncharacterized protein</fullName>
    </submittedName>
</protein>
<proteinExistence type="predicted"/>
<accession>A0A1W0E945</accession>
<dbReference type="AlphaFoldDB" id="A0A1W0E945"/>
<evidence type="ECO:0000313" key="2">
    <source>
        <dbReference type="EMBL" id="OQS55760.1"/>
    </source>
</evidence>
<feature type="signal peptide" evidence="1">
    <location>
        <begin position="1"/>
        <end position="22"/>
    </location>
</feature>